<dbReference type="InterPro" id="IPR012337">
    <property type="entry name" value="RNaseH-like_sf"/>
</dbReference>
<feature type="compositionally biased region" description="Basic and acidic residues" evidence="6">
    <location>
        <begin position="1410"/>
        <end position="1425"/>
    </location>
</feature>
<dbReference type="PANTHER" id="PTHR10267">
    <property type="entry name" value="DNA POLYMERASE SUBUNIT GAMMA-1"/>
    <property type="match status" value="1"/>
</dbReference>
<proteinExistence type="predicted"/>
<evidence type="ECO:0000313" key="9">
    <source>
        <dbReference type="Proteomes" id="UP000268093"/>
    </source>
</evidence>
<feature type="compositionally biased region" description="Basic and acidic residues" evidence="6">
    <location>
        <begin position="1344"/>
        <end position="1359"/>
    </location>
</feature>
<dbReference type="InterPro" id="IPR043502">
    <property type="entry name" value="DNA/RNA_pol_sf"/>
</dbReference>
<evidence type="ECO:0000256" key="1">
    <source>
        <dbReference type="ARBA" id="ARBA00012417"/>
    </source>
</evidence>
<dbReference type="SMART" id="SM00482">
    <property type="entry name" value="POLAc"/>
    <property type="match status" value="1"/>
</dbReference>
<sequence length="1544" mass="174927">MLPRLRYNIKSYLHLNTYNLRRPPLIPHRPSYSTPAAAVAAKTESAKTESAKTKKTEETVPRNSFQVQLLSPCLHTQTFGQNPLPADPYVERRNNIAIKHLARQGIEDTFVEPTPNLEFQLPKLSAGTIEEHFYRIGVEVAEPYLTKAKEFAETSLPPLPAKWVMKSGWMCYKTATEPEEVSYPPDDCITFDVEVLVSDGPWPTLAVAASSDAWYLWCSPTLADVETKTVHPRHLIPLGKVPDRVIVGHNVGYDRARVLEEYHCKKTSNRYVDTMSLHIAVSGLCSQQRPRWQLDHKIAQRKAAEEASGKAENVENEIFHELDELSAFYDVSSMNGLKDVVQFYCKKELDKSQRDWFVKGTMKDIREHFDELAGYCALDVFWTHEVYKTVLPRFFHSCPHPVSFAGILHMGNSFLTVDESWEDFIHRCRDVHRSREDKVLENLRLLAEEAITRWETDPAEVTSDKWLGQLDWSVKPRARILKGKPEWYRDLWDNKAGELKLSVRLRIAPILLRLRWQGFVLFHDSEHGWCYRIPVTAEKDYSPKTVRFRDPDTEELCARIPHKDGDEARCGNPIGKTYLQYFEDNVLTSEYEIAKEALELNASSAYWVAARERIENQFVVWDAGSTEVLDLGLPKREKKTAVETKMEDGMEAGVLEETTVETKMEGVTKSTTPRNGIILPQIITMGAVTRRAVERTWMTASNAKLNRVGSELKAMVRAPQGYRIVGADVDSEELWISSILGDAQFGSHGATALGWMTLQGTKAQGTDLHSKTAQILGIGRNKAKVFNYARIYGAGVAHAARLLMQYGPELTPEEAQKKAQTLYRSTKGVRTYRRNLMKRSFWHGGSESYMFNALEEIAFSKDPRTPVLGCKITAALHTDLYQGQEASEYLPSRVNWVVQSSGVDYLHLLIVSMEHLIKRYGIDARFMLSVHDEVRYLAKEEDKYRAALALQVANLWTRCLFSWRLGIRNLPQSVAFFSAVDIDTVLRKETDMNCLTPSNPVKIPNGISLTIDDLIQKFDGVSPEECYLGTDRYLGPNGYHNPTSVPPIKSTKPAKVIQAIPMLRNLNILEAQTMTKDEFRVQNGGVSVRVVIMPAEDVPKKEKVGVVMKEKIKEEKADIVKMQVDVVQTKIAEERADIVKMQVDAVQTEKIAEEKVDIVKMQVDTVQTEKIVEEKVDVVQTEKAAEERVDIVKVLVDAVQPKEKVAEERVDIVKMQVDAVQTEKAAEEREDIVKVPVDAVQTKEKAAEDKANIVKVPVDAVQTEKATEEKVDAVQTEKAAEEKVSVVQTEKDTKPKKKTKAAEERVDVMQTEKDTKPKKKAKATKERVDAMQTEKDTKPKKKAKAAEERVDAMQTEKDTKPKKKAKATEKRVDAMQTEKDTKPKKKAKAAEERVDAMQTEKDTKPKKKAKAAEERVDAMQTEKDTKPKKKAKAAEERVDAMQTEKDTKPKKKTKAAEERVDAMQTEKDTKPKKKAKAAEEKVGKEIRNEIMHDNVTAYIPVVSNLDDWTPERTTRIHSDEDDMLETCIVVNSPSSPHPAQHLKQ</sequence>
<reference evidence="8 9" key="1">
    <citation type="journal article" date="2018" name="New Phytol.">
        <title>Phylogenomics of Endogonaceae and evolution of mycorrhizas within Mucoromycota.</title>
        <authorList>
            <person name="Chang Y."/>
            <person name="Desiro A."/>
            <person name="Na H."/>
            <person name="Sandor L."/>
            <person name="Lipzen A."/>
            <person name="Clum A."/>
            <person name="Barry K."/>
            <person name="Grigoriev I.V."/>
            <person name="Martin F.M."/>
            <person name="Stajich J.E."/>
            <person name="Smith M.E."/>
            <person name="Bonito G."/>
            <person name="Spatafora J.W."/>
        </authorList>
    </citation>
    <scope>NUCLEOTIDE SEQUENCE [LARGE SCALE GENOMIC DNA]</scope>
    <source>
        <strain evidence="8 9">GMNB39</strain>
    </source>
</reference>
<name>A0A433D693_9FUNG</name>
<comment type="caution">
    <text evidence="8">The sequence shown here is derived from an EMBL/GenBank/DDBJ whole genome shotgun (WGS) entry which is preliminary data.</text>
</comment>
<feature type="compositionally biased region" description="Basic and acidic residues" evidence="6">
    <location>
        <begin position="1388"/>
        <end position="1403"/>
    </location>
</feature>
<keyword evidence="9" id="KW-1185">Reference proteome</keyword>
<dbReference type="Pfam" id="PF18136">
    <property type="entry name" value="DNApol_Exo"/>
    <property type="match status" value="1"/>
</dbReference>
<feature type="domain" description="DNA-directed DNA polymerase family A palm" evidence="7">
    <location>
        <begin position="709"/>
        <end position="942"/>
    </location>
</feature>
<feature type="compositionally biased region" description="Basic and acidic residues" evidence="6">
    <location>
        <begin position="1323"/>
        <end position="1337"/>
    </location>
</feature>
<dbReference type="Proteomes" id="UP000268093">
    <property type="component" value="Unassembled WGS sequence"/>
</dbReference>
<dbReference type="OrthoDB" id="5588663at2759"/>
<dbReference type="SUPFAM" id="SSF56672">
    <property type="entry name" value="DNA/RNA polymerases"/>
    <property type="match status" value="1"/>
</dbReference>
<evidence type="ECO:0000313" key="8">
    <source>
        <dbReference type="EMBL" id="RUP46377.1"/>
    </source>
</evidence>
<dbReference type="GO" id="GO:0006264">
    <property type="term" value="P:mitochondrial DNA replication"/>
    <property type="evidence" value="ECO:0007669"/>
    <property type="project" value="TreeGrafter"/>
</dbReference>
<dbReference type="InterPro" id="IPR041336">
    <property type="entry name" value="DNApol_Exo"/>
</dbReference>
<dbReference type="InterPro" id="IPR001098">
    <property type="entry name" value="DNA-dir_DNA_pol_A_palm_dom"/>
</dbReference>
<feature type="compositionally biased region" description="Basic and acidic residues" evidence="6">
    <location>
        <begin position="1300"/>
        <end position="1315"/>
    </location>
</feature>
<dbReference type="Gene3D" id="3.30.420.390">
    <property type="match status" value="1"/>
</dbReference>
<feature type="region of interest" description="Disordered" evidence="6">
    <location>
        <begin position="1264"/>
        <end position="1481"/>
    </location>
</feature>
<evidence type="ECO:0000256" key="4">
    <source>
        <dbReference type="ARBA" id="ARBA00022932"/>
    </source>
</evidence>
<dbReference type="InterPro" id="IPR019760">
    <property type="entry name" value="DNA-dir_DNA_pol_A_CS"/>
</dbReference>
<evidence type="ECO:0000256" key="5">
    <source>
        <dbReference type="ARBA" id="ARBA00031966"/>
    </source>
</evidence>
<feature type="compositionally biased region" description="Basic and acidic residues" evidence="6">
    <location>
        <begin position="1366"/>
        <end position="1381"/>
    </location>
</feature>
<feature type="compositionally biased region" description="Basic and acidic residues" evidence="6">
    <location>
        <begin position="1454"/>
        <end position="1469"/>
    </location>
</feature>
<dbReference type="Pfam" id="PF00476">
    <property type="entry name" value="DNA_pol_A"/>
    <property type="match status" value="1"/>
</dbReference>
<dbReference type="GO" id="GO:0003677">
    <property type="term" value="F:DNA binding"/>
    <property type="evidence" value="ECO:0007669"/>
    <property type="project" value="InterPro"/>
</dbReference>
<dbReference type="SUPFAM" id="SSF53098">
    <property type="entry name" value="Ribonuclease H-like"/>
    <property type="match status" value="1"/>
</dbReference>
<evidence type="ECO:0000256" key="6">
    <source>
        <dbReference type="SAM" id="MobiDB-lite"/>
    </source>
</evidence>
<dbReference type="InterPro" id="IPR002297">
    <property type="entry name" value="DNA-dir_DNA_pol_A_mt"/>
</dbReference>
<dbReference type="GO" id="GO:0008408">
    <property type="term" value="F:3'-5' exonuclease activity"/>
    <property type="evidence" value="ECO:0007669"/>
    <property type="project" value="TreeGrafter"/>
</dbReference>
<evidence type="ECO:0000256" key="3">
    <source>
        <dbReference type="ARBA" id="ARBA00022695"/>
    </source>
</evidence>
<dbReference type="Gene3D" id="1.10.150.20">
    <property type="entry name" value="5' to 3' exonuclease, C-terminal subdomain"/>
    <property type="match status" value="1"/>
</dbReference>
<dbReference type="GO" id="GO:0003887">
    <property type="term" value="F:DNA-directed DNA polymerase activity"/>
    <property type="evidence" value="ECO:0007669"/>
    <property type="project" value="UniProtKB-KW"/>
</dbReference>
<evidence type="ECO:0000256" key="2">
    <source>
        <dbReference type="ARBA" id="ARBA00022679"/>
    </source>
</evidence>
<dbReference type="GO" id="GO:0005760">
    <property type="term" value="C:gamma DNA polymerase complex"/>
    <property type="evidence" value="ECO:0007669"/>
    <property type="project" value="InterPro"/>
</dbReference>
<dbReference type="PRINTS" id="PR00867">
    <property type="entry name" value="DNAPOLG"/>
</dbReference>
<keyword evidence="3" id="KW-0548">Nucleotidyltransferase</keyword>
<organism evidence="8 9">
    <name type="scientific">Jimgerdemannia flammicorona</name>
    <dbReference type="NCBI Taxonomy" id="994334"/>
    <lineage>
        <taxon>Eukaryota</taxon>
        <taxon>Fungi</taxon>
        <taxon>Fungi incertae sedis</taxon>
        <taxon>Mucoromycota</taxon>
        <taxon>Mucoromycotina</taxon>
        <taxon>Endogonomycetes</taxon>
        <taxon>Endogonales</taxon>
        <taxon>Endogonaceae</taxon>
        <taxon>Jimgerdemannia</taxon>
    </lineage>
</organism>
<dbReference type="PANTHER" id="PTHR10267:SF0">
    <property type="entry name" value="DNA POLYMERASE SUBUNIT GAMMA-1"/>
    <property type="match status" value="1"/>
</dbReference>
<accession>A0A433D693</accession>
<evidence type="ECO:0000259" key="7">
    <source>
        <dbReference type="SMART" id="SM00482"/>
    </source>
</evidence>
<feature type="compositionally biased region" description="Basic and acidic residues" evidence="6">
    <location>
        <begin position="1432"/>
        <end position="1447"/>
    </location>
</feature>
<protein>
    <recommendedName>
        <fullName evidence="1">DNA-directed DNA polymerase</fullName>
        <ecNumber evidence="1">2.7.7.7</ecNumber>
    </recommendedName>
    <alternativeName>
        <fullName evidence="5">Mitochondrial DNA polymerase catalytic subunit</fullName>
    </alternativeName>
</protein>
<gene>
    <name evidence="8" type="ORF">BC936DRAFT_147027</name>
</gene>
<dbReference type="EMBL" id="RBNI01005947">
    <property type="protein sequence ID" value="RUP46377.1"/>
    <property type="molecule type" value="Genomic_DNA"/>
</dbReference>
<dbReference type="Gene3D" id="3.30.70.370">
    <property type="match status" value="1"/>
</dbReference>
<dbReference type="PROSITE" id="PS00447">
    <property type="entry name" value="DNA_POLYMERASE_A"/>
    <property type="match status" value="1"/>
</dbReference>
<keyword evidence="4" id="KW-0239">DNA-directed DNA polymerase</keyword>
<keyword evidence="2" id="KW-0808">Transferase</keyword>
<feature type="compositionally biased region" description="Basic and acidic residues" evidence="6">
    <location>
        <begin position="1278"/>
        <end position="1293"/>
    </location>
</feature>
<dbReference type="EC" id="2.7.7.7" evidence="1"/>